<dbReference type="Gene3D" id="3.30.230.10">
    <property type="match status" value="1"/>
</dbReference>
<dbReference type="AlphaFoldDB" id="A0A803P5F3"/>
<dbReference type="InterPro" id="IPR020568">
    <property type="entry name" value="Ribosomal_Su5_D2-typ_SF"/>
</dbReference>
<dbReference type="EnsemblPlants" id="evm.model.03.1477">
    <property type="protein sequence ID" value="cds.evm.model.03.1477"/>
    <property type="gene ID" value="evm.TU.03.1477"/>
</dbReference>
<dbReference type="PANTHER" id="PTHR47759">
    <property type="entry name" value="OS04G0509100 PROTEIN"/>
    <property type="match status" value="1"/>
</dbReference>
<organism evidence="1 2">
    <name type="scientific">Cannabis sativa</name>
    <name type="common">Hemp</name>
    <name type="synonym">Marijuana</name>
    <dbReference type="NCBI Taxonomy" id="3483"/>
    <lineage>
        <taxon>Eukaryota</taxon>
        <taxon>Viridiplantae</taxon>
        <taxon>Streptophyta</taxon>
        <taxon>Embryophyta</taxon>
        <taxon>Tracheophyta</taxon>
        <taxon>Spermatophyta</taxon>
        <taxon>Magnoliopsida</taxon>
        <taxon>eudicotyledons</taxon>
        <taxon>Gunneridae</taxon>
        <taxon>Pentapetalae</taxon>
        <taxon>rosids</taxon>
        <taxon>fabids</taxon>
        <taxon>Rosales</taxon>
        <taxon>Cannabaceae</taxon>
        <taxon>Cannabis</taxon>
    </lineage>
</organism>
<dbReference type="SUPFAM" id="SSF54211">
    <property type="entry name" value="Ribosomal protein S5 domain 2-like"/>
    <property type="match status" value="1"/>
</dbReference>
<evidence type="ECO:0000313" key="2">
    <source>
        <dbReference type="Proteomes" id="UP000596661"/>
    </source>
</evidence>
<dbReference type="InterPro" id="IPR014721">
    <property type="entry name" value="Ribsml_uS5_D2-typ_fold_subgr"/>
</dbReference>
<name>A0A803P5F3_CANSA</name>
<reference evidence="1" key="2">
    <citation type="submission" date="2021-03" db="UniProtKB">
        <authorList>
            <consortium name="EnsemblPlants"/>
        </authorList>
    </citation>
    <scope>IDENTIFICATION</scope>
</reference>
<proteinExistence type="predicted"/>
<accession>A0A803P5F3</accession>
<dbReference type="Proteomes" id="UP000596661">
    <property type="component" value="Chromosome 3"/>
</dbReference>
<protein>
    <submittedName>
        <fullName evidence="1">Uncharacterized protein</fullName>
    </submittedName>
</protein>
<dbReference type="PANTHER" id="PTHR47759:SF2">
    <property type="entry name" value="TRIGLYCERIDE LIPASE"/>
    <property type="match status" value="1"/>
</dbReference>
<sequence>MALLSSITTIPTSALLDNVGRQEIDTTDCKTVYQPETFVQEIYDGELFVKLKKGVDLLAMDPLVENHIVGAPCGVMDQMTSTCGKANKFLAMVCQVPIGSYFCPLIVYATRPEVVGRSQPFYSKIEE</sequence>
<evidence type="ECO:0000313" key="1">
    <source>
        <dbReference type="EnsemblPlants" id="cds.evm.model.03.1477"/>
    </source>
</evidence>
<reference evidence="1" key="1">
    <citation type="submission" date="2018-11" db="EMBL/GenBank/DDBJ databases">
        <authorList>
            <person name="Grassa J C."/>
        </authorList>
    </citation>
    <scope>NUCLEOTIDE SEQUENCE [LARGE SCALE GENOMIC DNA]</scope>
</reference>
<keyword evidence="2" id="KW-1185">Reference proteome</keyword>
<dbReference type="EMBL" id="UZAU01000311">
    <property type="status" value="NOT_ANNOTATED_CDS"/>
    <property type="molecule type" value="Genomic_DNA"/>
</dbReference>
<dbReference type="Gramene" id="evm.model.03.1477">
    <property type="protein sequence ID" value="cds.evm.model.03.1477"/>
    <property type="gene ID" value="evm.TU.03.1477"/>
</dbReference>